<reference evidence="3" key="1">
    <citation type="journal article" date="2019" name="Int. J. Syst. Evol. Microbiol.">
        <title>The Global Catalogue of Microorganisms (GCM) 10K type strain sequencing project: providing services to taxonomists for standard genome sequencing and annotation.</title>
        <authorList>
            <consortium name="The Broad Institute Genomics Platform"/>
            <consortium name="The Broad Institute Genome Sequencing Center for Infectious Disease"/>
            <person name="Wu L."/>
            <person name="Ma J."/>
        </authorList>
    </citation>
    <scope>NUCLEOTIDE SEQUENCE [LARGE SCALE GENOMIC DNA]</scope>
    <source>
        <strain evidence="3">JCM 19129</strain>
    </source>
</reference>
<accession>A0ABP9G187</accession>
<keyword evidence="3" id="KW-1185">Reference proteome</keyword>
<evidence type="ECO:0000256" key="1">
    <source>
        <dbReference type="SAM" id="MobiDB-lite"/>
    </source>
</evidence>
<feature type="region of interest" description="Disordered" evidence="1">
    <location>
        <begin position="1"/>
        <end position="65"/>
    </location>
</feature>
<gene>
    <name evidence="2" type="ORF">GCM10025790_21800</name>
</gene>
<name>A0ABP9G187_9MICC</name>
<protein>
    <submittedName>
        <fullName evidence="2">Uncharacterized protein</fullName>
    </submittedName>
</protein>
<organism evidence="2 3">
    <name type="scientific">Nesterenkonia rhizosphaerae</name>
    <dbReference type="NCBI Taxonomy" id="1348272"/>
    <lineage>
        <taxon>Bacteria</taxon>
        <taxon>Bacillati</taxon>
        <taxon>Actinomycetota</taxon>
        <taxon>Actinomycetes</taxon>
        <taxon>Micrococcales</taxon>
        <taxon>Micrococcaceae</taxon>
        <taxon>Nesterenkonia</taxon>
    </lineage>
</organism>
<sequence>MAKIRRGSDTTNSISSATPRKPTRTAQRQPSSLPDGRLRTQATQTAEGFADAKPTAVCQARHEPG</sequence>
<evidence type="ECO:0000313" key="2">
    <source>
        <dbReference type="EMBL" id="GAA4924230.1"/>
    </source>
</evidence>
<feature type="compositionally biased region" description="Polar residues" evidence="1">
    <location>
        <begin position="9"/>
        <end position="32"/>
    </location>
</feature>
<dbReference type="Proteomes" id="UP001500368">
    <property type="component" value="Unassembled WGS sequence"/>
</dbReference>
<evidence type="ECO:0000313" key="3">
    <source>
        <dbReference type="Proteomes" id="UP001500368"/>
    </source>
</evidence>
<proteinExistence type="predicted"/>
<comment type="caution">
    <text evidence="2">The sequence shown here is derived from an EMBL/GenBank/DDBJ whole genome shotgun (WGS) entry which is preliminary data.</text>
</comment>
<dbReference type="EMBL" id="BAABLW010000007">
    <property type="protein sequence ID" value="GAA4924230.1"/>
    <property type="molecule type" value="Genomic_DNA"/>
</dbReference>